<keyword evidence="1" id="KW-0863">Zinc-finger</keyword>
<dbReference type="EMBL" id="MU853341">
    <property type="protein sequence ID" value="KAK4112726.1"/>
    <property type="molecule type" value="Genomic_DNA"/>
</dbReference>
<organism evidence="3 4">
    <name type="scientific">Canariomyces notabilis</name>
    <dbReference type="NCBI Taxonomy" id="2074819"/>
    <lineage>
        <taxon>Eukaryota</taxon>
        <taxon>Fungi</taxon>
        <taxon>Dikarya</taxon>
        <taxon>Ascomycota</taxon>
        <taxon>Pezizomycotina</taxon>
        <taxon>Sordariomycetes</taxon>
        <taxon>Sordariomycetidae</taxon>
        <taxon>Sordariales</taxon>
        <taxon>Chaetomiaceae</taxon>
        <taxon>Canariomyces</taxon>
    </lineage>
</organism>
<dbReference type="Gene3D" id="3.30.40.10">
    <property type="entry name" value="Zinc/RING finger domain, C3HC4 (zinc finger)"/>
    <property type="match status" value="1"/>
</dbReference>
<dbReference type="PROSITE" id="PS50089">
    <property type="entry name" value="ZF_RING_2"/>
    <property type="match status" value="1"/>
</dbReference>
<evidence type="ECO:0000313" key="3">
    <source>
        <dbReference type="EMBL" id="KAK4112726.1"/>
    </source>
</evidence>
<evidence type="ECO:0000259" key="2">
    <source>
        <dbReference type="PROSITE" id="PS50089"/>
    </source>
</evidence>
<evidence type="ECO:0000256" key="1">
    <source>
        <dbReference type="PROSITE-ProRule" id="PRU00175"/>
    </source>
</evidence>
<sequence length="299" mass="34390">MDPLVPDIDPVLREMLVQILHGEFFTFFGRYWVEIDDDRENNPDEGRQERIAQILTVEAWRLVRRVRTLFGNLEAEEYIPHELQATFPEELGPAVAFLRVLLRLHFGDRADEGFQPEEADHYISDESSDDDDGWLIEAIQNRAIQNPVRRQDVVALESRVRNLVRERQRGLLSDHIAALASPGLDGAASGESNNPWFNLETADEFYWPNIPNWLFSHRRAPKPAATCGICYRRVKILGPSEQPDLVELEDDPLEVCTVLQCGHIYGDECIAAWLRTKYKHLDELNQVDQIQCPVCKGKF</sequence>
<dbReference type="GO" id="GO:0008270">
    <property type="term" value="F:zinc ion binding"/>
    <property type="evidence" value="ECO:0007669"/>
    <property type="project" value="UniProtKB-KW"/>
</dbReference>
<feature type="domain" description="RING-type" evidence="2">
    <location>
        <begin position="227"/>
        <end position="296"/>
    </location>
</feature>
<proteinExistence type="predicted"/>
<dbReference type="Proteomes" id="UP001302812">
    <property type="component" value="Unassembled WGS sequence"/>
</dbReference>
<evidence type="ECO:0000313" key="4">
    <source>
        <dbReference type="Proteomes" id="UP001302812"/>
    </source>
</evidence>
<dbReference type="AlphaFoldDB" id="A0AAN6TEJ3"/>
<dbReference type="Pfam" id="PF13639">
    <property type="entry name" value="zf-RING_2"/>
    <property type="match status" value="1"/>
</dbReference>
<keyword evidence="1" id="KW-0479">Metal-binding</keyword>
<name>A0AAN6TEJ3_9PEZI</name>
<dbReference type="InterPro" id="IPR001841">
    <property type="entry name" value="Znf_RING"/>
</dbReference>
<comment type="caution">
    <text evidence="3">The sequence shown here is derived from an EMBL/GenBank/DDBJ whole genome shotgun (WGS) entry which is preliminary data.</text>
</comment>
<dbReference type="RefSeq" id="XP_064670296.1">
    <property type="nucleotide sequence ID" value="XM_064812622.1"/>
</dbReference>
<keyword evidence="4" id="KW-1185">Reference proteome</keyword>
<dbReference type="SUPFAM" id="SSF57850">
    <property type="entry name" value="RING/U-box"/>
    <property type="match status" value="1"/>
</dbReference>
<accession>A0AAN6TEJ3</accession>
<protein>
    <recommendedName>
        <fullName evidence="2">RING-type domain-containing protein</fullName>
    </recommendedName>
</protein>
<reference evidence="3" key="2">
    <citation type="submission" date="2023-05" db="EMBL/GenBank/DDBJ databases">
        <authorList>
            <consortium name="Lawrence Berkeley National Laboratory"/>
            <person name="Steindorff A."/>
            <person name="Hensen N."/>
            <person name="Bonometti L."/>
            <person name="Westerberg I."/>
            <person name="Brannstrom I.O."/>
            <person name="Guillou S."/>
            <person name="Cros-Aarteil S."/>
            <person name="Calhoun S."/>
            <person name="Haridas S."/>
            <person name="Kuo A."/>
            <person name="Mondo S."/>
            <person name="Pangilinan J."/>
            <person name="Riley R."/>
            <person name="Labutti K."/>
            <person name="Andreopoulos B."/>
            <person name="Lipzen A."/>
            <person name="Chen C."/>
            <person name="Yanf M."/>
            <person name="Daum C."/>
            <person name="Ng V."/>
            <person name="Clum A."/>
            <person name="Ohm R."/>
            <person name="Martin F."/>
            <person name="Silar P."/>
            <person name="Natvig D."/>
            <person name="Lalanne C."/>
            <person name="Gautier V."/>
            <person name="Ament-Velasquez S.L."/>
            <person name="Kruys A."/>
            <person name="Hutchinson M.I."/>
            <person name="Powell A.J."/>
            <person name="Barry K."/>
            <person name="Miller A.N."/>
            <person name="Grigoriev I.V."/>
            <person name="Debuchy R."/>
            <person name="Gladieux P."/>
            <person name="Thoren M.H."/>
            <person name="Johannesson H."/>
        </authorList>
    </citation>
    <scope>NUCLEOTIDE SEQUENCE</scope>
    <source>
        <strain evidence="3">CBS 508.74</strain>
    </source>
</reference>
<gene>
    <name evidence="3" type="ORF">N656DRAFT_73031</name>
</gene>
<dbReference type="GeneID" id="89936747"/>
<dbReference type="InterPro" id="IPR013083">
    <property type="entry name" value="Znf_RING/FYVE/PHD"/>
</dbReference>
<keyword evidence="1" id="KW-0862">Zinc</keyword>
<reference evidence="3" key="1">
    <citation type="journal article" date="2023" name="Mol. Phylogenet. Evol.">
        <title>Genome-scale phylogeny and comparative genomics of the fungal order Sordariales.</title>
        <authorList>
            <person name="Hensen N."/>
            <person name="Bonometti L."/>
            <person name="Westerberg I."/>
            <person name="Brannstrom I.O."/>
            <person name="Guillou S."/>
            <person name="Cros-Aarteil S."/>
            <person name="Calhoun S."/>
            <person name="Haridas S."/>
            <person name="Kuo A."/>
            <person name="Mondo S."/>
            <person name="Pangilinan J."/>
            <person name="Riley R."/>
            <person name="LaButti K."/>
            <person name="Andreopoulos B."/>
            <person name="Lipzen A."/>
            <person name="Chen C."/>
            <person name="Yan M."/>
            <person name="Daum C."/>
            <person name="Ng V."/>
            <person name="Clum A."/>
            <person name="Steindorff A."/>
            <person name="Ohm R.A."/>
            <person name="Martin F."/>
            <person name="Silar P."/>
            <person name="Natvig D.O."/>
            <person name="Lalanne C."/>
            <person name="Gautier V."/>
            <person name="Ament-Velasquez S.L."/>
            <person name="Kruys A."/>
            <person name="Hutchinson M.I."/>
            <person name="Powell A.J."/>
            <person name="Barry K."/>
            <person name="Miller A.N."/>
            <person name="Grigoriev I.V."/>
            <person name="Debuchy R."/>
            <person name="Gladieux P."/>
            <person name="Hiltunen Thoren M."/>
            <person name="Johannesson H."/>
        </authorList>
    </citation>
    <scope>NUCLEOTIDE SEQUENCE</scope>
    <source>
        <strain evidence="3">CBS 508.74</strain>
    </source>
</reference>